<dbReference type="Proteomes" id="UP000284660">
    <property type="component" value="Unassembled WGS sequence"/>
</dbReference>
<name>A0A3R6F2G7_PARDI</name>
<organism evidence="1 2">
    <name type="scientific">Parabacteroides distasonis</name>
    <dbReference type="NCBI Taxonomy" id="823"/>
    <lineage>
        <taxon>Bacteria</taxon>
        <taxon>Pseudomonadati</taxon>
        <taxon>Bacteroidota</taxon>
        <taxon>Bacteroidia</taxon>
        <taxon>Bacteroidales</taxon>
        <taxon>Tannerellaceae</taxon>
        <taxon>Parabacteroides</taxon>
    </lineage>
</organism>
<comment type="caution">
    <text evidence="1">The sequence shown here is derived from an EMBL/GenBank/DDBJ whole genome shotgun (WGS) entry which is preliminary data.</text>
</comment>
<dbReference type="AlphaFoldDB" id="A0A3R6F2G7"/>
<accession>A0A3R6F2G7</accession>
<proteinExistence type="predicted"/>
<dbReference type="EMBL" id="QSJN01000006">
    <property type="protein sequence ID" value="RHD74380.1"/>
    <property type="molecule type" value="Genomic_DNA"/>
</dbReference>
<reference evidence="1 2" key="1">
    <citation type="submission" date="2018-08" db="EMBL/GenBank/DDBJ databases">
        <title>A genome reference for cultivated species of the human gut microbiota.</title>
        <authorList>
            <person name="Zou Y."/>
            <person name="Xue W."/>
            <person name="Luo G."/>
        </authorList>
    </citation>
    <scope>NUCLEOTIDE SEQUENCE [LARGE SCALE GENOMIC DNA]</scope>
    <source>
        <strain evidence="1 2">AM30-4</strain>
    </source>
</reference>
<evidence type="ECO:0000313" key="2">
    <source>
        <dbReference type="Proteomes" id="UP000284660"/>
    </source>
</evidence>
<gene>
    <name evidence="1" type="ORF">DW782_10950</name>
</gene>
<sequence length="89" mass="10617">MRILYNSTNHDVVCTDQDVEYTDHDVVYIFHGDNLEIDEIVSIFVYSKKNVFYLKIRTIVLITIVDYPLDLRAGHKKRKTVEYQPFPFF</sequence>
<protein>
    <submittedName>
        <fullName evidence="1">Uncharacterized protein</fullName>
    </submittedName>
</protein>
<evidence type="ECO:0000313" key="1">
    <source>
        <dbReference type="EMBL" id="RHD74380.1"/>
    </source>
</evidence>